<comment type="caution">
    <text evidence="3">The sequence shown here is derived from an EMBL/GenBank/DDBJ whole genome shotgun (WGS) entry which is preliminary data.</text>
</comment>
<dbReference type="RefSeq" id="WP_110311902.1">
    <property type="nucleotide sequence ID" value="NZ_QICL01000026.1"/>
</dbReference>
<dbReference type="NCBIfam" id="NF041325">
    <property type="entry name" value="Bacteroid_MobB"/>
    <property type="match status" value="1"/>
</dbReference>
<dbReference type="Pfam" id="PF03432">
    <property type="entry name" value="Relaxase"/>
    <property type="match status" value="1"/>
</dbReference>
<name>A0A2V3PMB5_9BACT</name>
<evidence type="ECO:0000259" key="2">
    <source>
        <dbReference type="Pfam" id="PF03432"/>
    </source>
</evidence>
<reference evidence="3 4" key="1">
    <citation type="submission" date="2018-03" db="EMBL/GenBank/DDBJ databases">
        <title>Genomic Encyclopedia of Archaeal and Bacterial Type Strains, Phase II (KMG-II): from individual species to whole genera.</title>
        <authorList>
            <person name="Goeker M."/>
        </authorList>
    </citation>
    <scope>NUCLEOTIDE SEQUENCE [LARGE SCALE GENOMIC DNA]</scope>
    <source>
        <strain evidence="3 4">DSM 100214</strain>
    </source>
</reference>
<gene>
    <name evidence="3" type="ORF">CLV62_12628</name>
</gene>
<dbReference type="Proteomes" id="UP000247973">
    <property type="component" value="Unassembled WGS sequence"/>
</dbReference>
<keyword evidence="4" id="KW-1185">Reference proteome</keyword>
<proteinExistence type="predicted"/>
<feature type="region of interest" description="Disordered" evidence="1">
    <location>
        <begin position="348"/>
        <end position="367"/>
    </location>
</feature>
<organism evidence="3 4">
    <name type="scientific">Dysgonomonas alginatilytica</name>
    <dbReference type="NCBI Taxonomy" id="1605892"/>
    <lineage>
        <taxon>Bacteria</taxon>
        <taxon>Pseudomonadati</taxon>
        <taxon>Bacteroidota</taxon>
        <taxon>Bacteroidia</taxon>
        <taxon>Bacteroidales</taxon>
        <taxon>Dysgonomonadaceae</taxon>
        <taxon>Dysgonomonas</taxon>
    </lineage>
</organism>
<feature type="compositionally biased region" description="Basic and acidic residues" evidence="1">
    <location>
        <begin position="358"/>
        <end position="367"/>
    </location>
</feature>
<feature type="domain" description="MobA/VirD2-like nuclease" evidence="2">
    <location>
        <begin position="17"/>
        <end position="151"/>
    </location>
</feature>
<dbReference type="InterPro" id="IPR005094">
    <property type="entry name" value="Endonuclease_MobA/VirD2"/>
</dbReference>
<evidence type="ECO:0000313" key="3">
    <source>
        <dbReference type="EMBL" id="PXV61094.1"/>
    </source>
</evidence>
<dbReference type="OrthoDB" id="915634at2"/>
<evidence type="ECO:0000256" key="1">
    <source>
        <dbReference type="SAM" id="MobiDB-lite"/>
    </source>
</evidence>
<sequence length="422" mass="48314">MVAKINKGSSLHGALSYNQEKVKEGQAKVLFSNRIMLNRDGSLNMYLANQSFEPYLNANKNTEKPVLHISINPHPNDEVSDDVYSDIAQTYMQKMGYGDQPYIVYKHEDLDRQHIHIVTVNIDETGKKINDSNDYYQSKKITRELEQTYNLHTAEKKTQSEELHKLKRVDYQSGDIKKQIGNTAKALIKGYRFQSVNEYRALFSLYGVTVEEIKGEAKGKAYNGLVYSAINDNGEKIGNPIKASVIGKSVGYDALQRRLEYSTKYMKENKVFDSPKLIVRSAFDNYTDKQNFLSDLAKNGMSVIFRGNAEGRIYGAIFIDHQNRTVFNGSKMGKEFSANIFNDLFKNDSQEQQQATTRHSDTSDKETFTDIQKDSFVESAEHENNNNSTLIPSLLEQHGTDYEAEAFARQKEAEYKRRKRSW</sequence>
<dbReference type="AlphaFoldDB" id="A0A2V3PMB5"/>
<evidence type="ECO:0000313" key="4">
    <source>
        <dbReference type="Proteomes" id="UP000247973"/>
    </source>
</evidence>
<accession>A0A2V3PMB5</accession>
<dbReference type="EMBL" id="QICL01000026">
    <property type="protein sequence ID" value="PXV61094.1"/>
    <property type="molecule type" value="Genomic_DNA"/>
</dbReference>
<protein>
    <submittedName>
        <fullName evidence="3">Relaxase/mobilization nuclease-like protein</fullName>
    </submittedName>
</protein>